<dbReference type="GO" id="GO:0070150">
    <property type="term" value="P:mitochondrial glycyl-tRNA aminoacylation"/>
    <property type="evidence" value="ECO:0007669"/>
    <property type="project" value="TreeGrafter"/>
</dbReference>
<keyword evidence="16" id="KW-1133">Transmembrane helix</keyword>
<dbReference type="InterPro" id="IPR002314">
    <property type="entry name" value="aa-tRNA-synt_IIb"/>
</dbReference>
<evidence type="ECO:0000256" key="9">
    <source>
        <dbReference type="ARBA" id="ARBA00022741"/>
    </source>
</evidence>
<dbReference type="Pfam" id="PF07690">
    <property type="entry name" value="MFS_1"/>
    <property type="match status" value="1"/>
</dbReference>
<evidence type="ECO:0000256" key="16">
    <source>
        <dbReference type="SAM" id="Phobius"/>
    </source>
</evidence>
<dbReference type="InterPro" id="IPR006195">
    <property type="entry name" value="aa-tRNA-synth_II"/>
</dbReference>
<dbReference type="Gene3D" id="3.30.720.200">
    <property type="match status" value="1"/>
</dbReference>
<dbReference type="Pfam" id="PF03129">
    <property type="entry name" value="HGTP_anticodon"/>
    <property type="match status" value="1"/>
</dbReference>
<dbReference type="FunFam" id="3.30.720.200:FF:000001">
    <property type="entry name" value="Glycine--tRNA ligase 2"/>
    <property type="match status" value="1"/>
</dbReference>
<evidence type="ECO:0000256" key="3">
    <source>
        <dbReference type="ARBA" id="ARBA00008226"/>
    </source>
</evidence>
<feature type="transmembrane region" description="Helical" evidence="16">
    <location>
        <begin position="73"/>
        <end position="98"/>
    </location>
</feature>
<feature type="transmembrane region" description="Helical" evidence="16">
    <location>
        <begin position="234"/>
        <end position="256"/>
    </location>
</feature>
<dbReference type="EMBL" id="WIWT01000013">
    <property type="protein sequence ID" value="KAF3217739.1"/>
    <property type="molecule type" value="Genomic_DNA"/>
</dbReference>
<dbReference type="Gene3D" id="1.20.1250.20">
    <property type="entry name" value="MFS general substrate transporter like domains"/>
    <property type="match status" value="1"/>
</dbReference>
<gene>
    <name evidence="18" type="primary">GRS1</name>
    <name evidence="18" type="ORF">TWF679_001940</name>
</gene>
<evidence type="ECO:0000256" key="10">
    <source>
        <dbReference type="ARBA" id="ARBA00022840"/>
    </source>
</evidence>
<evidence type="ECO:0000256" key="13">
    <source>
        <dbReference type="ARBA" id="ARBA00030057"/>
    </source>
</evidence>
<keyword evidence="7 18" id="KW-0436">Ligase</keyword>
<evidence type="ECO:0000313" key="18">
    <source>
        <dbReference type="EMBL" id="KAF3217739.1"/>
    </source>
</evidence>
<comment type="catalytic activity">
    <reaction evidence="14">
        <text>2 ATP + H(+) = P(1),P(4)-bis(5'-adenosyl) tetraphosphate + diphosphate</text>
        <dbReference type="Rhea" id="RHEA:34935"/>
        <dbReference type="ChEBI" id="CHEBI:15378"/>
        <dbReference type="ChEBI" id="CHEBI:30616"/>
        <dbReference type="ChEBI" id="CHEBI:33019"/>
        <dbReference type="ChEBI" id="CHEBI:58141"/>
    </reaction>
</comment>
<organism evidence="18 19">
    <name type="scientific">Orbilia oligospora</name>
    <name type="common">Nematode-trapping fungus</name>
    <name type="synonym">Arthrobotrys oligospora</name>
    <dbReference type="NCBI Taxonomy" id="2813651"/>
    <lineage>
        <taxon>Eukaryota</taxon>
        <taxon>Fungi</taxon>
        <taxon>Dikarya</taxon>
        <taxon>Ascomycota</taxon>
        <taxon>Pezizomycotina</taxon>
        <taxon>Orbiliomycetes</taxon>
        <taxon>Orbiliales</taxon>
        <taxon>Orbiliaceae</taxon>
        <taxon>Orbilia</taxon>
    </lineage>
</organism>
<dbReference type="InterPro" id="IPR004154">
    <property type="entry name" value="Anticodon-bd"/>
</dbReference>
<comment type="caution">
    <text evidence="18">The sequence shown here is derived from an EMBL/GenBank/DDBJ whole genome shotgun (WGS) entry which is preliminary data.</text>
</comment>
<dbReference type="InterPro" id="IPR033731">
    <property type="entry name" value="GlyRS-like_core"/>
</dbReference>
<evidence type="ECO:0000256" key="4">
    <source>
        <dbReference type="ARBA" id="ARBA00011738"/>
    </source>
</evidence>
<keyword evidence="12" id="KW-0030">Aminoacyl-tRNA synthetase</keyword>
<accession>A0A8H8VGZ9</accession>
<keyword evidence="9" id="KW-0547">Nucleotide-binding</keyword>
<dbReference type="AlphaFoldDB" id="A0A8H8VGZ9"/>
<dbReference type="CDD" id="cd00774">
    <property type="entry name" value="GlyRS-like_core"/>
    <property type="match status" value="1"/>
</dbReference>
<dbReference type="InterPro" id="IPR002315">
    <property type="entry name" value="tRNA-synt_gly"/>
</dbReference>
<dbReference type="FunFam" id="3.30.930.10:FF:000010">
    <property type="entry name" value="Glycyl-tRNA synthetase 1"/>
    <property type="match status" value="1"/>
</dbReference>
<dbReference type="GO" id="GO:0016020">
    <property type="term" value="C:membrane"/>
    <property type="evidence" value="ECO:0007669"/>
    <property type="project" value="UniProtKB-SubCell"/>
</dbReference>
<dbReference type="Proteomes" id="UP000614610">
    <property type="component" value="Unassembled WGS sequence"/>
</dbReference>
<dbReference type="GO" id="GO:0022857">
    <property type="term" value="F:transmembrane transporter activity"/>
    <property type="evidence" value="ECO:0007669"/>
    <property type="project" value="InterPro"/>
</dbReference>
<reference evidence="18" key="1">
    <citation type="submission" date="2019-06" db="EMBL/GenBank/DDBJ databases">
        <authorList>
            <person name="Palmer J.M."/>
        </authorList>
    </citation>
    <scope>NUCLEOTIDE SEQUENCE</scope>
    <source>
        <strain evidence="18">TWF679</strain>
    </source>
</reference>
<dbReference type="FunFam" id="3.40.50.800:FF:000004">
    <property type="entry name" value="Glycine--tRNA ligase 2"/>
    <property type="match status" value="1"/>
</dbReference>
<dbReference type="GO" id="GO:0005524">
    <property type="term" value="F:ATP binding"/>
    <property type="evidence" value="ECO:0007669"/>
    <property type="project" value="UniProtKB-KW"/>
</dbReference>
<feature type="transmembrane region" description="Helical" evidence="16">
    <location>
        <begin position="38"/>
        <end position="61"/>
    </location>
</feature>
<dbReference type="NCBIfam" id="NF003211">
    <property type="entry name" value="PRK04173.1"/>
    <property type="match status" value="1"/>
</dbReference>
<feature type="transmembrane region" description="Helical" evidence="16">
    <location>
        <begin position="184"/>
        <end position="205"/>
    </location>
</feature>
<dbReference type="Pfam" id="PF00587">
    <property type="entry name" value="tRNA-synt_2b"/>
    <property type="match status" value="1"/>
</dbReference>
<dbReference type="SUPFAM" id="SSF55681">
    <property type="entry name" value="Class II aaRS and biotin synthetases"/>
    <property type="match status" value="1"/>
</dbReference>
<evidence type="ECO:0000259" key="17">
    <source>
        <dbReference type="PROSITE" id="PS50862"/>
    </source>
</evidence>
<evidence type="ECO:0000256" key="1">
    <source>
        <dbReference type="ARBA" id="ARBA00004141"/>
    </source>
</evidence>
<evidence type="ECO:0000256" key="12">
    <source>
        <dbReference type="ARBA" id="ARBA00023146"/>
    </source>
</evidence>
<proteinExistence type="inferred from homology"/>
<evidence type="ECO:0000256" key="2">
    <source>
        <dbReference type="ARBA" id="ARBA00004496"/>
    </source>
</evidence>
<dbReference type="OrthoDB" id="57698at2759"/>
<evidence type="ECO:0000256" key="15">
    <source>
        <dbReference type="SAM" id="MobiDB-lite"/>
    </source>
</evidence>
<evidence type="ECO:0000256" key="8">
    <source>
        <dbReference type="ARBA" id="ARBA00022679"/>
    </source>
</evidence>
<comment type="similarity">
    <text evidence="3">Belongs to the class-II aminoacyl-tRNA synthetase family.</text>
</comment>
<dbReference type="InterPro" id="IPR036259">
    <property type="entry name" value="MFS_trans_sf"/>
</dbReference>
<dbReference type="InterPro" id="IPR011701">
    <property type="entry name" value="MFS"/>
</dbReference>
<keyword evidence="16" id="KW-0812">Transmembrane</keyword>
<keyword evidence="8" id="KW-0808">Transferase</keyword>
<keyword evidence="16" id="KW-0472">Membrane</keyword>
<keyword evidence="11" id="KW-0648">Protein biosynthesis</keyword>
<comment type="subunit">
    <text evidence="4">Homodimer.</text>
</comment>
<dbReference type="InterPro" id="IPR036621">
    <property type="entry name" value="Anticodon-bd_dom_sf"/>
</dbReference>
<evidence type="ECO:0000256" key="7">
    <source>
        <dbReference type="ARBA" id="ARBA00022598"/>
    </source>
</evidence>
<dbReference type="Gene3D" id="3.30.40.230">
    <property type="match status" value="1"/>
</dbReference>
<dbReference type="InterPro" id="IPR045864">
    <property type="entry name" value="aa-tRNA-synth_II/BPL/LPL"/>
</dbReference>
<evidence type="ECO:0000256" key="6">
    <source>
        <dbReference type="ARBA" id="ARBA00022490"/>
    </source>
</evidence>
<dbReference type="SUPFAM" id="SSF52954">
    <property type="entry name" value="Class II aaRS ABD-related"/>
    <property type="match status" value="1"/>
</dbReference>
<dbReference type="Gene3D" id="3.40.50.800">
    <property type="entry name" value="Anticodon-binding domain"/>
    <property type="match status" value="1"/>
</dbReference>
<dbReference type="GO" id="GO:0016740">
    <property type="term" value="F:transferase activity"/>
    <property type="evidence" value="ECO:0007669"/>
    <property type="project" value="UniProtKB-KW"/>
</dbReference>
<evidence type="ECO:0000256" key="11">
    <source>
        <dbReference type="ARBA" id="ARBA00022917"/>
    </source>
</evidence>
<dbReference type="PRINTS" id="PR01043">
    <property type="entry name" value="TRNASYNTHGLY"/>
</dbReference>
<sequence length="1097" mass="122643">MLQPSNSALSFAEVGAVSLDSRRQSQDLEQEPLWPRGWRPWTCLVGCFFLMFNSWGIVNGYGTYLSYYKESLLVDYTIVHFNVIGATQCFFILFLSFIAGRLLDANYSRWLLVGGSILLALGMFTLSICNGSGYRGDGDSQIAATWFKRKKGFAIGVVASGASVSGLVYPTMLRYLIDVIGFNHSVQIVSSLIAITCIVSIFLAVPNPDHHFRRPSNWLATKTWIDKDAFKDPAFCWFTAAISWMFFGFYCVFFNLEEWSAEVGVGYKGLEPPVSGMHALRTYWLLAIMNGSSTIGRLSSSYLCDHFGALNVHAGVTLVSSFLCLFLWTFASNLGSALAFVIIFGAFSGAVIGLPPASMAAILGPHPTQQGKLGQWTGMMYTISSFFALTGPIISSHLVVKFDKYLTPTEQLPKHSPKKSREKRPTVATPQPHDMTTYTGQPLDRANLDTLLRRRMFYAQAFDIYGGVSGLFDYGPPGCALQANIVDTWRKHFILEEDMLEVDCTMLTPHDVLKTSGHVDKFSDWMCKDPKTGEIFRADHLVEEVLEARLKGDKQARHLESGAAVEETAKDIEGSEDKKKRKKKVKDIKVVKLEDSVVQEYEETLAKIDNYDGNDLGEIIIKHHIKNPGTGGDLEPPVAFNLMFGTSIGPSSNLPGYLRPETAQGQFLNFQKLLGFNNEKMPFASASIGKSFRNEISPRQGLLRVREFLMAEIEHFVDPENKSHPRFSEVADTVTLNFLPKEVQQAGKTTTVRKTIGEAVREGMVDNETLGYFLARINLFLKKIGVDENKVRFRQHMENEMAHYASDCWDAELQTSYGWIECVGCADRSAYDLSVHQKKTGQFLGVRETLKEPRVIEEYEVDINKKVLGPKFKKDAKAVEERLAECSNQKEREAWSETLKNGQSISVLVEGLGKLEIGSDLVTVEKRKRTESVREYTPNVIEPSFGIGRILYSLMEHVFWTRPEDADRAVLSFPPTIAPTKVLLVPLSNNVAFNPLVNSISSKIRKLGISSRVDSSGATIGKRYSRNDELGTPFGITIDFQSVKDDTITLRERDTTKQVRGSVDEVLAHLKALVEGHETWEETLTKLPIFTGQDVEE</sequence>
<protein>
    <recommendedName>
        <fullName evidence="5">glycine--tRNA ligase</fullName>
        <ecNumber evidence="5">6.1.1.14</ecNumber>
    </recommendedName>
    <alternativeName>
        <fullName evidence="13">Diadenosine tetraphosphate synthetase</fullName>
    </alternativeName>
</protein>
<dbReference type="SUPFAM" id="SSF103473">
    <property type="entry name" value="MFS general substrate transporter"/>
    <property type="match status" value="1"/>
</dbReference>
<feature type="transmembrane region" description="Helical" evidence="16">
    <location>
        <begin position="310"/>
        <end position="331"/>
    </location>
</feature>
<dbReference type="GO" id="GO:0004820">
    <property type="term" value="F:glycine-tRNA ligase activity"/>
    <property type="evidence" value="ECO:0007669"/>
    <property type="project" value="UniProtKB-EC"/>
</dbReference>
<dbReference type="InterPro" id="IPR027031">
    <property type="entry name" value="Gly-tRNA_synthase/POLG2"/>
</dbReference>
<dbReference type="NCBIfam" id="TIGR00389">
    <property type="entry name" value="glyS_dimeric"/>
    <property type="match status" value="1"/>
</dbReference>
<dbReference type="FunFam" id="3.30.930.10:FF:000158">
    <property type="entry name" value="Glycyl-tRNA synthetase"/>
    <property type="match status" value="1"/>
</dbReference>
<feature type="transmembrane region" description="Helical" evidence="16">
    <location>
        <begin position="152"/>
        <end position="172"/>
    </location>
</feature>
<dbReference type="Gene3D" id="3.30.930.10">
    <property type="entry name" value="Bira Bifunctional Protein, Domain 2"/>
    <property type="match status" value="1"/>
</dbReference>
<dbReference type="GO" id="GO:0005739">
    <property type="term" value="C:mitochondrion"/>
    <property type="evidence" value="ECO:0007669"/>
    <property type="project" value="TreeGrafter"/>
</dbReference>
<evidence type="ECO:0000256" key="5">
    <source>
        <dbReference type="ARBA" id="ARBA00012829"/>
    </source>
</evidence>
<name>A0A8H8VGZ9_ORBOL</name>
<dbReference type="PANTHER" id="PTHR10745">
    <property type="entry name" value="GLYCYL-TRNA SYNTHETASE/DNA POLYMERASE SUBUNIT GAMMA-2"/>
    <property type="match status" value="1"/>
</dbReference>
<dbReference type="CDD" id="cd00858">
    <property type="entry name" value="GlyRS_anticodon"/>
    <property type="match status" value="1"/>
</dbReference>
<dbReference type="PANTHER" id="PTHR10745:SF0">
    <property type="entry name" value="GLYCINE--TRNA LIGASE"/>
    <property type="match status" value="1"/>
</dbReference>
<feature type="transmembrane region" description="Helical" evidence="16">
    <location>
        <begin position="110"/>
        <end position="131"/>
    </location>
</feature>
<feature type="region of interest" description="Disordered" evidence="15">
    <location>
        <begin position="410"/>
        <end position="440"/>
    </location>
</feature>
<comment type="subcellular location">
    <subcellularLocation>
        <location evidence="2">Cytoplasm</location>
    </subcellularLocation>
    <subcellularLocation>
        <location evidence="1">Membrane</location>
        <topology evidence="1">Multi-pass membrane protein</topology>
    </subcellularLocation>
</comment>
<evidence type="ECO:0000313" key="19">
    <source>
        <dbReference type="Proteomes" id="UP000614610"/>
    </source>
</evidence>
<keyword evidence="6" id="KW-0963">Cytoplasm</keyword>
<dbReference type="EC" id="6.1.1.14" evidence="5"/>
<keyword evidence="10" id="KW-0067">ATP-binding</keyword>
<feature type="transmembrane region" description="Helical" evidence="16">
    <location>
        <begin position="337"/>
        <end position="357"/>
    </location>
</feature>
<dbReference type="PROSITE" id="PS50862">
    <property type="entry name" value="AA_TRNA_LIGASE_II"/>
    <property type="match status" value="1"/>
</dbReference>
<feature type="domain" description="Aminoacyl-transfer RNA synthetases class-II family profile" evidence="17">
    <location>
        <begin position="643"/>
        <end position="963"/>
    </location>
</feature>
<evidence type="ECO:0000256" key="14">
    <source>
        <dbReference type="ARBA" id="ARBA00051967"/>
    </source>
</evidence>
<feature type="transmembrane region" description="Helical" evidence="16">
    <location>
        <begin position="378"/>
        <end position="400"/>
    </location>
</feature>